<organism evidence="1 2">
    <name type="scientific">Rhodanobacter terrae</name>
    <dbReference type="NCBI Taxonomy" id="418647"/>
    <lineage>
        <taxon>Bacteria</taxon>
        <taxon>Pseudomonadati</taxon>
        <taxon>Pseudomonadota</taxon>
        <taxon>Gammaproteobacteria</taxon>
        <taxon>Lysobacterales</taxon>
        <taxon>Rhodanobacteraceae</taxon>
        <taxon>Rhodanobacter</taxon>
    </lineage>
</organism>
<evidence type="ECO:0000313" key="1">
    <source>
        <dbReference type="EMBL" id="MFC5583247.1"/>
    </source>
</evidence>
<proteinExistence type="predicted"/>
<keyword evidence="2" id="KW-1185">Reference proteome</keyword>
<dbReference type="RefSeq" id="WP_377330096.1">
    <property type="nucleotide sequence ID" value="NZ_JBHSNG010000040.1"/>
</dbReference>
<protein>
    <submittedName>
        <fullName evidence="1">Uncharacterized protein</fullName>
    </submittedName>
</protein>
<sequence>MAAMTDAEWHKLYENFETTRILAAVDSVDSLRDDLNDRDHGAPPVIRDDLLKLHQLAMAVVNNGALRQASEFFDLAGALDDQVSGMRGVGADSRHLVGSHGAVSGKLGLCGRKRRLIQHRLGRPHFTQ</sequence>
<dbReference type="Proteomes" id="UP001596111">
    <property type="component" value="Unassembled WGS sequence"/>
</dbReference>
<dbReference type="EMBL" id="JBHSNG010000040">
    <property type="protein sequence ID" value="MFC5583247.1"/>
    <property type="molecule type" value="Genomic_DNA"/>
</dbReference>
<name>A0ABW0T1R6_9GAMM</name>
<comment type="caution">
    <text evidence="1">The sequence shown here is derived from an EMBL/GenBank/DDBJ whole genome shotgun (WGS) entry which is preliminary data.</text>
</comment>
<gene>
    <name evidence="1" type="ORF">ACFPPB_19220</name>
</gene>
<evidence type="ECO:0000313" key="2">
    <source>
        <dbReference type="Proteomes" id="UP001596111"/>
    </source>
</evidence>
<reference evidence="2" key="1">
    <citation type="journal article" date="2019" name="Int. J. Syst. Evol. Microbiol.">
        <title>The Global Catalogue of Microorganisms (GCM) 10K type strain sequencing project: providing services to taxonomists for standard genome sequencing and annotation.</title>
        <authorList>
            <consortium name="The Broad Institute Genomics Platform"/>
            <consortium name="The Broad Institute Genome Sequencing Center for Infectious Disease"/>
            <person name="Wu L."/>
            <person name="Ma J."/>
        </authorList>
    </citation>
    <scope>NUCLEOTIDE SEQUENCE [LARGE SCALE GENOMIC DNA]</scope>
    <source>
        <strain evidence="2">CGMCC 1.13587</strain>
    </source>
</reference>
<accession>A0ABW0T1R6</accession>